<gene>
    <name evidence="3" type="ORF">JKP88DRAFT_354150</name>
</gene>
<dbReference type="Proteomes" id="UP000664859">
    <property type="component" value="Unassembled WGS sequence"/>
</dbReference>
<reference evidence="3" key="1">
    <citation type="submission" date="2021-02" db="EMBL/GenBank/DDBJ databases">
        <title>First Annotated Genome of the Yellow-green Alga Tribonema minus.</title>
        <authorList>
            <person name="Mahan K.M."/>
        </authorList>
    </citation>
    <scope>NUCLEOTIDE SEQUENCE</scope>
    <source>
        <strain evidence="3">UTEX B ZZ1240</strain>
    </source>
</reference>
<feature type="coiled-coil region" evidence="1">
    <location>
        <begin position="327"/>
        <end position="438"/>
    </location>
</feature>
<evidence type="ECO:0000313" key="4">
    <source>
        <dbReference type="Proteomes" id="UP000664859"/>
    </source>
</evidence>
<organism evidence="3 4">
    <name type="scientific">Tribonema minus</name>
    <dbReference type="NCBI Taxonomy" id="303371"/>
    <lineage>
        <taxon>Eukaryota</taxon>
        <taxon>Sar</taxon>
        <taxon>Stramenopiles</taxon>
        <taxon>Ochrophyta</taxon>
        <taxon>PX clade</taxon>
        <taxon>Xanthophyceae</taxon>
        <taxon>Tribonematales</taxon>
        <taxon>Tribonemataceae</taxon>
        <taxon>Tribonema</taxon>
    </lineage>
</organism>
<feature type="region of interest" description="Disordered" evidence="2">
    <location>
        <begin position="1"/>
        <end position="23"/>
    </location>
</feature>
<evidence type="ECO:0000256" key="2">
    <source>
        <dbReference type="SAM" id="MobiDB-lite"/>
    </source>
</evidence>
<evidence type="ECO:0000313" key="3">
    <source>
        <dbReference type="EMBL" id="KAG5185543.1"/>
    </source>
</evidence>
<sequence length="746" mass="77149">MDPQRGGLAALDDKENSAAQSTSSLLQCLRQELESSKNEVKEATAALHTKTQQVSECKASLTDVTARYEQLWTSHQAQARELDSLKVMQQQFSGSEVARLTTSVEAMEISTRLLREERDELKATLTLRDSELERLRLHAARVEDSAAAAAAESASAHDELRGMVAKLEAALEQQEREAGQLQTAAAAAAFQKQLAEREAKISTLEAALLQLDKRAQRDAAALRQRCRDAEALGARAASRLDSVDAVQAAAARAAAQQEALAAALTAAAQLLEEKVAAVRSAAGSSSSSGGGGGEVAAAAAGSSDAGGGVASMMTSMLDAVESAAARDAELEAERERAAALLDALRRADAQLAELRAFGSSEAQAYAREAQALREGAAAAAAQLAAAEAETAAALEQAEAARAAAAECQTRLDAVAARLAHAESERRRLEVTVQLSEQALADVAQGSTAAATAAAGDAHALEALRASERAQRERCGALLAELSAAHTAAEEAQAARRAADAAARAAESSLQEERCTAAAAVDAAAAAAAAEVAALARAVEAEREGMEPLRAQTAELVERCRNDAAALAALRAQYKELVAKVGKEGAAWRALAADGRAATAQQSDLHAASAAQTRGQVAQLQTQLAASEAAAAAAATAARAAVHSASSSSSSGGGGGVAIADLIDNAVLRCQVEDLTAQLALTRARSPEYGAADVADGGAATHEVSLLRVTVEQERRKAEGARRADVLVRKFLLQYHMRRERQVRVGA</sequence>
<accession>A0A836CHM2</accession>
<name>A0A836CHM2_9STRA</name>
<keyword evidence="4" id="KW-1185">Reference proteome</keyword>
<keyword evidence="1" id="KW-0175">Coiled coil</keyword>
<proteinExistence type="predicted"/>
<protein>
    <submittedName>
        <fullName evidence="3">Uncharacterized protein</fullName>
    </submittedName>
</protein>
<feature type="coiled-coil region" evidence="1">
    <location>
        <begin position="157"/>
        <end position="274"/>
    </location>
</feature>
<comment type="caution">
    <text evidence="3">The sequence shown here is derived from an EMBL/GenBank/DDBJ whole genome shotgun (WGS) entry which is preliminary data.</text>
</comment>
<dbReference type="EMBL" id="JAFCMP010000127">
    <property type="protein sequence ID" value="KAG5185543.1"/>
    <property type="molecule type" value="Genomic_DNA"/>
</dbReference>
<dbReference type="AlphaFoldDB" id="A0A836CHM2"/>
<evidence type="ECO:0000256" key="1">
    <source>
        <dbReference type="SAM" id="Coils"/>
    </source>
</evidence>